<organism evidence="1 2">
    <name type="scientific">Panicum virgatum</name>
    <name type="common">Blackwell switchgrass</name>
    <dbReference type="NCBI Taxonomy" id="38727"/>
    <lineage>
        <taxon>Eukaryota</taxon>
        <taxon>Viridiplantae</taxon>
        <taxon>Streptophyta</taxon>
        <taxon>Embryophyta</taxon>
        <taxon>Tracheophyta</taxon>
        <taxon>Spermatophyta</taxon>
        <taxon>Magnoliopsida</taxon>
        <taxon>Liliopsida</taxon>
        <taxon>Poales</taxon>
        <taxon>Poaceae</taxon>
        <taxon>PACMAD clade</taxon>
        <taxon>Panicoideae</taxon>
        <taxon>Panicodae</taxon>
        <taxon>Paniceae</taxon>
        <taxon>Panicinae</taxon>
        <taxon>Panicum</taxon>
        <taxon>Panicum sect. Hiantes</taxon>
    </lineage>
</organism>
<gene>
    <name evidence="1" type="ORF">PVAP13_5KG550807</name>
</gene>
<dbReference type="EMBL" id="CM029045">
    <property type="protein sequence ID" value="KAG2600836.1"/>
    <property type="molecule type" value="Genomic_DNA"/>
</dbReference>
<dbReference type="Proteomes" id="UP000823388">
    <property type="component" value="Chromosome 5K"/>
</dbReference>
<name>A0A8T0SXD4_PANVG</name>
<comment type="caution">
    <text evidence="1">The sequence shown here is derived from an EMBL/GenBank/DDBJ whole genome shotgun (WGS) entry which is preliminary data.</text>
</comment>
<reference evidence="1" key="1">
    <citation type="submission" date="2020-05" db="EMBL/GenBank/DDBJ databases">
        <title>WGS assembly of Panicum virgatum.</title>
        <authorList>
            <person name="Lovell J.T."/>
            <person name="Jenkins J."/>
            <person name="Shu S."/>
            <person name="Juenger T.E."/>
            <person name="Schmutz J."/>
        </authorList>
    </citation>
    <scope>NUCLEOTIDE SEQUENCE</scope>
    <source>
        <strain evidence="1">AP13</strain>
    </source>
</reference>
<evidence type="ECO:0000313" key="2">
    <source>
        <dbReference type="Proteomes" id="UP000823388"/>
    </source>
</evidence>
<accession>A0A8T0SXD4</accession>
<proteinExistence type="predicted"/>
<dbReference type="AlphaFoldDB" id="A0A8T0SXD4"/>
<protein>
    <submittedName>
        <fullName evidence="1">Uncharacterized protein</fullName>
    </submittedName>
</protein>
<sequence length="218" mass="24071">MAENRVCLVGSRGGINYSSTEYYMIAEPGRVLCSHRSPSVPSAARQQHSIAALFLVLGWTGREGEGGTPGRSQRLWTTRAPRWRSRAALEFPILPNPINQSQIGSNRTNPAGLPLLLPLGRKRRWNRGSAAGSNCLPARSLDAGNRTAKVIIQSKRIWGRKFPTSTIDFLWKRLTGGFRRRSIHLVAGGEPEGQSQTRGCSLHRWWCARSPVVACTSN</sequence>
<evidence type="ECO:0000313" key="1">
    <source>
        <dbReference type="EMBL" id="KAG2600836.1"/>
    </source>
</evidence>
<keyword evidence="2" id="KW-1185">Reference proteome</keyword>